<dbReference type="InterPro" id="IPR036291">
    <property type="entry name" value="NAD(P)-bd_dom_sf"/>
</dbReference>
<dbReference type="InterPro" id="IPR011032">
    <property type="entry name" value="GroES-like_sf"/>
</dbReference>
<dbReference type="PANTHER" id="PTHR45033:SF3">
    <property type="entry name" value="DEHYDROGENASE, PUTATIVE (AFU_ORTHOLOGUE AFUA_2G13270)-RELATED"/>
    <property type="match status" value="1"/>
</dbReference>
<dbReference type="InterPro" id="IPR013149">
    <property type="entry name" value="ADH-like_C"/>
</dbReference>
<dbReference type="SUPFAM" id="SSF51735">
    <property type="entry name" value="NAD(P)-binding Rossmann-fold domains"/>
    <property type="match status" value="1"/>
</dbReference>
<dbReference type="SUPFAM" id="SSF50129">
    <property type="entry name" value="GroES-like"/>
    <property type="match status" value="1"/>
</dbReference>
<dbReference type="PANTHER" id="PTHR45033">
    <property type="match status" value="1"/>
</dbReference>
<name>A0A6G8PVE7_9ACTN</name>
<evidence type="ECO:0000313" key="3">
    <source>
        <dbReference type="Proteomes" id="UP000502706"/>
    </source>
</evidence>
<dbReference type="KEGG" id="rmar:GBA65_06255"/>
<dbReference type="InterPro" id="IPR020843">
    <property type="entry name" value="ER"/>
</dbReference>
<dbReference type="RefSeq" id="WP_166395854.1">
    <property type="nucleotide sequence ID" value="NZ_CP045121.1"/>
</dbReference>
<dbReference type="AlphaFoldDB" id="A0A6G8PVE7"/>
<feature type="domain" description="Enoyl reductase (ER)" evidence="1">
    <location>
        <begin position="10"/>
        <end position="334"/>
    </location>
</feature>
<dbReference type="Gene3D" id="3.90.180.10">
    <property type="entry name" value="Medium-chain alcohol dehydrogenases, catalytic domain"/>
    <property type="match status" value="1"/>
</dbReference>
<dbReference type="InterPro" id="IPR052711">
    <property type="entry name" value="Zinc_ADH-like"/>
</dbReference>
<dbReference type="SMART" id="SM00829">
    <property type="entry name" value="PKS_ER"/>
    <property type="match status" value="1"/>
</dbReference>
<dbReference type="Pfam" id="PF08240">
    <property type="entry name" value="ADH_N"/>
    <property type="match status" value="1"/>
</dbReference>
<evidence type="ECO:0000313" key="2">
    <source>
        <dbReference type="EMBL" id="QIN78178.1"/>
    </source>
</evidence>
<sequence length="338" mass="35604">MKAIRLHELGGPENLVYEDVPEPEPGPGEVVVRLRNAALNRRDVFVTRGMYPGAKPDALPVTLGSDGSGEVAARGDGVSGPGEGEEVLIHPSLYWGDDLRISGKDYRILGLPEDGTYAQFVKVPAENVFPKPAHLSQAEAAAIPLAALTAYRALFTRGGLQGGETVLVPGIGGGVATFLVQMASAAGAKVFVTSGSDEKIEKARELGAEGGVNYETENWSKELRGMAGGVDLSVDSIGGEVFDALVTLAKPGGRVVTFGATAGPVPKLIMPKIFLKQLDVLGTAMGSAREFGEMLDFYEKHDLHPVINETFELEEATAAMNHMEEGKGVGKIVLNIPA</sequence>
<dbReference type="Pfam" id="PF00107">
    <property type="entry name" value="ADH_zinc_N"/>
    <property type="match status" value="1"/>
</dbReference>
<keyword evidence="3" id="KW-1185">Reference proteome</keyword>
<protein>
    <submittedName>
        <fullName evidence="2">Zinc-binding dehydrogenase</fullName>
    </submittedName>
</protein>
<accession>A0A6G8PVE7</accession>
<evidence type="ECO:0000259" key="1">
    <source>
        <dbReference type="SMART" id="SM00829"/>
    </source>
</evidence>
<organism evidence="2 3">
    <name type="scientific">Rubrobacter marinus</name>
    <dbReference type="NCBI Taxonomy" id="2653852"/>
    <lineage>
        <taxon>Bacteria</taxon>
        <taxon>Bacillati</taxon>
        <taxon>Actinomycetota</taxon>
        <taxon>Rubrobacteria</taxon>
        <taxon>Rubrobacterales</taxon>
        <taxon>Rubrobacteraceae</taxon>
        <taxon>Rubrobacter</taxon>
    </lineage>
</organism>
<dbReference type="EMBL" id="CP045121">
    <property type="protein sequence ID" value="QIN78178.1"/>
    <property type="molecule type" value="Genomic_DNA"/>
</dbReference>
<dbReference type="InterPro" id="IPR013154">
    <property type="entry name" value="ADH-like_N"/>
</dbReference>
<dbReference type="GO" id="GO:0016491">
    <property type="term" value="F:oxidoreductase activity"/>
    <property type="evidence" value="ECO:0007669"/>
    <property type="project" value="InterPro"/>
</dbReference>
<dbReference type="Gene3D" id="3.40.50.720">
    <property type="entry name" value="NAD(P)-binding Rossmann-like Domain"/>
    <property type="match status" value="1"/>
</dbReference>
<proteinExistence type="predicted"/>
<reference evidence="2 3" key="1">
    <citation type="submission" date="2019-10" db="EMBL/GenBank/DDBJ databases">
        <title>Rubrobacter sp nov SCSIO 52915 isolated from a deep-sea sediment in the South China Sea.</title>
        <authorList>
            <person name="Chen R.W."/>
        </authorList>
    </citation>
    <scope>NUCLEOTIDE SEQUENCE [LARGE SCALE GENOMIC DNA]</scope>
    <source>
        <strain evidence="2 3">SCSIO 52915</strain>
    </source>
</reference>
<dbReference type="Proteomes" id="UP000502706">
    <property type="component" value="Chromosome"/>
</dbReference>
<gene>
    <name evidence="2" type="ORF">GBA65_06255</name>
</gene>